<organism evidence="4 5">
    <name type="scientific">Ruegeria meonggei</name>
    <dbReference type="NCBI Taxonomy" id="1446476"/>
    <lineage>
        <taxon>Bacteria</taxon>
        <taxon>Pseudomonadati</taxon>
        <taxon>Pseudomonadota</taxon>
        <taxon>Alphaproteobacteria</taxon>
        <taxon>Rhodobacterales</taxon>
        <taxon>Roseobacteraceae</taxon>
        <taxon>Ruegeria</taxon>
    </lineage>
</organism>
<dbReference type="Pfam" id="PF13365">
    <property type="entry name" value="Trypsin_2"/>
    <property type="match status" value="1"/>
</dbReference>
<feature type="region of interest" description="Disordered" evidence="1">
    <location>
        <begin position="121"/>
        <end position="145"/>
    </location>
</feature>
<dbReference type="SUPFAM" id="SSF50494">
    <property type="entry name" value="Trypsin-like serine proteases"/>
    <property type="match status" value="1"/>
</dbReference>
<dbReference type="Gene3D" id="2.40.10.120">
    <property type="match status" value="1"/>
</dbReference>
<name>A0A1X6YTP0_9RHOB</name>
<dbReference type="Pfam" id="PF01471">
    <property type="entry name" value="PG_binding_1"/>
    <property type="match status" value="1"/>
</dbReference>
<feature type="signal peptide" evidence="2">
    <location>
        <begin position="1"/>
        <end position="21"/>
    </location>
</feature>
<evidence type="ECO:0000313" key="4">
    <source>
        <dbReference type="EMBL" id="SLN30359.1"/>
    </source>
</evidence>
<dbReference type="InterPro" id="IPR009003">
    <property type="entry name" value="Peptidase_S1_PA"/>
</dbReference>
<feature type="chain" id="PRO_5012281713" evidence="2">
    <location>
        <begin position="22"/>
        <end position="579"/>
    </location>
</feature>
<proteinExistence type="predicted"/>
<dbReference type="InterPro" id="IPR036365">
    <property type="entry name" value="PGBD-like_sf"/>
</dbReference>
<dbReference type="SUPFAM" id="SSF47090">
    <property type="entry name" value="PGBD-like"/>
    <property type="match status" value="1"/>
</dbReference>
<dbReference type="Gene3D" id="1.10.101.10">
    <property type="entry name" value="PGBD-like superfamily/PGBD"/>
    <property type="match status" value="1"/>
</dbReference>
<dbReference type="InterPro" id="IPR002477">
    <property type="entry name" value="Peptidoglycan-bd-like"/>
</dbReference>
<reference evidence="5" key="1">
    <citation type="submission" date="2017-03" db="EMBL/GenBank/DDBJ databases">
        <authorList>
            <person name="Rodrigo-Torres L."/>
            <person name="Arahal R.D."/>
            <person name="Lucena T."/>
        </authorList>
    </citation>
    <scope>NUCLEOTIDE SEQUENCE [LARGE SCALE GENOMIC DNA]</scope>
    <source>
        <strain evidence="5">CECT 8411</strain>
    </source>
</reference>
<dbReference type="InterPro" id="IPR036366">
    <property type="entry name" value="PGBDSf"/>
</dbReference>
<gene>
    <name evidence="4" type="ORF">RUM8411_01226</name>
</gene>
<dbReference type="OrthoDB" id="6810892at2"/>
<accession>A0A1X6YTP0</accession>
<evidence type="ECO:0000313" key="5">
    <source>
        <dbReference type="Proteomes" id="UP000193778"/>
    </source>
</evidence>
<dbReference type="RefSeq" id="WP_085821781.1">
    <property type="nucleotide sequence ID" value="NZ_FWFP01000003.1"/>
</dbReference>
<keyword evidence="2" id="KW-0732">Signal</keyword>
<evidence type="ECO:0000256" key="1">
    <source>
        <dbReference type="SAM" id="MobiDB-lite"/>
    </source>
</evidence>
<keyword evidence="5" id="KW-1185">Reference proteome</keyword>
<sequence length="579" mass="62190">MTRIFTAILFLFLFGVRTVFAQQDSAVWVQVEAQPSLREAQDRAQAYANTLPDVNGFRLNSGWYAIVIGPYLRNDAEQVLRVYRAEGQIPSDSFIAFSSALGQQFWPVGANILDRGVVAPPVESTPEPEEPVAGLTPQASDETRSQALQSERLLSAQDRENLQTALQAAGFYNSTIDGAFGQGTRRSMGDWQRFNGYEPTGVLTTVQRQALMDDFNAPLISAGMDRYADPQAGIELDLPLGMVAFDRYEAPFAHFTGSDDPNTQALLISQKGDKATLRALYEVMQSLEIVPLDGPRNLRNNAFTLEGRGKGIVSYTEAALKDGQIKGFTLVWPEGDEARRARVLAAINASFTTNDAVLDAGAGADAEQRIDLVAGLQVRKPRLSRSGFFTDADGTVLTVSEATDSCTRVTLDNDQEVQVAWSDANLGVAVLRPVRSLVPINVAEFSADKPRIQSEIAVSGFSYQGALGAPTLTFGQITDVRGLDGENGVKRLALAAQPGDAGGPVFDDSGQVVGMLLPTPSEGRTLPASVSLAATVDRLNEVLTQAGVSGQSGQSAAEISPNELSRRANGMTVLVHCWD</sequence>
<evidence type="ECO:0000259" key="3">
    <source>
        <dbReference type="Pfam" id="PF01471"/>
    </source>
</evidence>
<dbReference type="Proteomes" id="UP000193778">
    <property type="component" value="Unassembled WGS sequence"/>
</dbReference>
<dbReference type="EMBL" id="FWFP01000003">
    <property type="protein sequence ID" value="SLN30359.1"/>
    <property type="molecule type" value="Genomic_DNA"/>
</dbReference>
<dbReference type="AlphaFoldDB" id="A0A1X6YTP0"/>
<protein>
    <submittedName>
        <fullName evidence="4">Putative peptidoglycan binding domain protein</fullName>
    </submittedName>
</protein>
<feature type="domain" description="Peptidoglycan binding-like" evidence="3">
    <location>
        <begin position="156"/>
        <end position="211"/>
    </location>
</feature>
<evidence type="ECO:0000256" key="2">
    <source>
        <dbReference type="SAM" id="SignalP"/>
    </source>
</evidence>